<name>A0A1S4DNC0_TOBAC</name>
<dbReference type="RefSeq" id="XP_016514918.1">
    <property type="nucleotide sequence ID" value="XM_016659432.1"/>
</dbReference>
<dbReference type="KEGG" id="nta:107831622"/>
<proteinExistence type="predicted"/>
<protein>
    <submittedName>
        <fullName evidence="1">Uncharacterized protein isoform X1</fullName>
    </submittedName>
</protein>
<dbReference type="AlphaFoldDB" id="A0A1S4DNC0"/>
<gene>
    <name evidence="1" type="primary">LOC107831622</name>
</gene>
<evidence type="ECO:0000313" key="1">
    <source>
        <dbReference type="RefSeq" id="XP_016514918.1"/>
    </source>
</evidence>
<accession>A0A1S4DNC0</accession>
<organism evidence="1">
    <name type="scientific">Nicotiana tabacum</name>
    <name type="common">Common tobacco</name>
    <dbReference type="NCBI Taxonomy" id="4097"/>
    <lineage>
        <taxon>Eukaryota</taxon>
        <taxon>Viridiplantae</taxon>
        <taxon>Streptophyta</taxon>
        <taxon>Embryophyta</taxon>
        <taxon>Tracheophyta</taxon>
        <taxon>Spermatophyta</taxon>
        <taxon>Magnoliopsida</taxon>
        <taxon>eudicotyledons</taxon>
        <taxon>Gunneridae</taxon>
        <taxon>Pentapetalae</taxon>
        <taxon>asterids</taxon>
        <taxon>lamiids</taxon>
        <taxon>Solanales</taxon>
        <taxon>Solanaceae</taxon>
        <taxon>Nicotianoideae</taxon>
        <taxon>Nicotianeae</taxon>
        <taxon>Nicotiana</taxon>
    </lineage>
</organism>
<dbReference type="PaxDb" id="4097-A0A1S4DNC0"/>
<reference evidence="1" key="1">
    <citation type="submission" date="2025-08" db="UniProtKB">
        <authorList>
            <consortium name="RefSeq"/>
        </authorList>
    </citation>
    <scope>IDENTIFICATION</scope>
</reference>
<dbReference type="OrthoDB" id="591557at2759"/>
<sequence length="128" mass="14440">MKEYGVKESWIKLYTFKYSNGPESQVLFPPICMSSKGEILHVFEYSLAIYNPKDYLITYPKVTNVDDNLETEAELYIESLVSPILQNKSTAQTLQGAKTQVNDSCVVFRGTTTFARTFLVLVFGASAF</sequence>